<dbReference type="GO" id="GO:0005886">
    <property type="term" value="C:plasma membrane"/>
    <property type="evidence" value="ECO:0007669"/>
    <property type="project" value="UniProtKB-SubCell"/>
</dbReference>
<evidence type="ECO:0000256" key="3">
    <source>
        <dbReference type="ARBA" id="ARBA00022475"/>
    </source>
</evidence>
<name>A0A1T4MI88_9HYPH</name>
<keyword evidence="5 11" id="KW-0812">Transmembrane</keyword>
<dbReference type="Pfam" id="PF00563">
    <property type="entry name" value="EAL"/>
    <property type="match status" value="1"/>
</dbReference>
<keyword evidence="8 11" id="KW-0472">Membrane</keyword>
<feature type="region of interest" description="Disordered" evidence="10">
    <location>
        <begin position="541"/>
        <end position="579"/>
    </location>
</feature>
<dbReference type="PANTHER" id="PTHR33121:SF79">
    <property type="entry name" value="CYCLIC DI-GMP PHOSPHODIESTERASE PDED-RELATED"/>
    <property type="match status" value="1"/>
</dbReference>
<dbReference type="OrthoDB" id="9814202at2"/>
<evidence type="ECO:0000256" key="9">
    <source>
        <dbReference type="ARBA" id="ARBA00034290"/>
    </source>
</evidence>
<keyword evidence="4" id="KW-0973">c-di-GMP</keyword>
<evidence type="ECO:0000256" key="2">
    <source>
        <dbReference type="ARBA" id="ARBA00012282"/>
    </source>
</evidence>
<proteinExistence type="predicted"/>
<dbReference type="EMBL" id="FUXL01000002">
    <property type="protein sequence ID" value="SJZ66790.1"/>
    <property type="molecule type" value="Genomic_DNA"/>
</dbReference>
<dbReference type="AlphaFoldDB" id="A0A1T4MI88"/>
<reference evidence="14" key="1">
    <citation type="submission" date="2017-02" db="EMBL/GenBank/DDBJ databases">
        <authorList>
            <person name="Varghese N."/>
            <person name="Submissions S."/>
        </authorList>
    </citation>
    <scope>NUCLEOTIDE SEQUENCE [LARGE SCALE GENOMIC DNA]</scope>
    <source>
        <strain evidence="14">USBA 369</strain>
    </source>
</reference>
<evidence type="ECO:0000256" key="11">
    <source>
        <dbReference type="SAM" id="Phobius"/>
    </source>
</evidence>
<accession>A0A1T4MI88</accession>
<evidence type="ECO:0000256" key="4">
    <source>
        <dbReference type="ARBA" id="ARBA00022636"/>
    </source>
</evidence>
<evidence type="ECO:0000256" key="6">
    <source>
        <dbReference type="ARBA" id="ARBA00022801"/>
    </source>
</evidence>
<feature type="domain" description="EAL" evidence="12">
    <location>
        <begin position="274"/>
        <end position="525"/>
    </location>
</feature>
<dbReference type="SMART" id="SM00052">
    <property type="entry name" value="EAL"/>
    <property type="match status" value="1"/>
</dbReference>
<feature type="compositionally biased region" description="Basic and acidic residues" evidence="10">
    <location>
        <begin position="556"/>
        <end position="570"/>
    </location>
</feature>
<dbReference type="InterPro" id="IPR001633">
    <property type="entry name" value="EAL_dom"/>
</dbReference>
<organism evidence="13 14">
    <name type="scientific">Consotaella salsifontis</name>
    <dbReference type="NCBI Taxonomy" id="1365950"/>
    <lineage>
        <taxon>Bacteria</taxon>
        <taxon>Pseudomonadati</taxon>
        <taxon>Pseudomonadota</taxon>
        <taxon>Alphaproteobacteria</taxon>
        <taxon>Hyphomicrobiales</taxon>
        <taxon>Aurantimonadaceae</taxon>
        <taxon>Consotaella</taxon>
    </lineage>
</organism>
<keyword evidence="7 11" id="KW-1133">Transmembrane helix</keyword>
<dbReference type="RefSeq" id="WP_078706840.1">
    <property type="nucleotide sequence ID" value="NZ_FUXL01000002.1"/>
</dbReference>
<evidence type="ECO:0000256" key="7">
    <source>
        <dbReference type="ARBA" id="ARBA00022989"/>
    </source>
</evidence>
<dbReference type="InterPro" id="IPR035919">
    <property type="entry name" value="EAL_sf"/>
</dbReference>
<evidence type="ECO:0000256" key="1">
    <source>
        <dbReference type="ARBA" id="ARBA00004651"/>
    </source>
</evidence>
<sequence>MAQTISHLLSARQQNAVAIAFGCAIFVALVLVAAVVGLFELDATLASESRRLLAPFEETRDHVDAAFARLRQEASAEPCSAEFRDQMQKIAFLPDGLNQFFYAPDGRLTCASSGARFSPTIDLGPPDYVVDNAAQRRAVWLDRDLSPIGLEEAAASIIADDLYAVAIPKRLSAPAMKPLGFEFFVPDSFGKKRHYGGDRGLLERAEAAERSAFRFIDLVLYRTICSKAEICVALEAPLLPIALSSRGYVAVVLLIAGIAGFGAGPSARDFLLRRLSFEARFLRHLNLDSLICAYQPLMDLRTNEIMGCEVLARWRDVDGSLVMPGRFLPLIEARNLTRPFTRLVVAKAYAELNRTLPTIRRLSITFNISPRDLDANWLLAVFKEFLESADRFEIIIELVESETVDVPAAQREIQRLRWAGIKTYIDDFGTGYSSIHNLAALSVDGVKLDRAFAMAHDGSVTARMLTHAVEMIQSSGRIVVVEGVETAERLAQLRQITPPIDLVQGFYISRPVSIDLFASQVLAEQTQKSAGVAHISEASEHQGAAAQMTGGVASAAHEDRSPPHSLEVVRRSGSPASQA</sequence>
<dbReference type="EC" id="3.1.4.52" evidence="2"/>
<evidence type="ECO:0000256" key="10">
    <source>
        <dbReference type="SAM" id="MobiDB-lite"/>
    </source>
</evidence>
<dbReference type="STRING" id="1365950.SAMN05428963_102135"/>
<dbReference type="PROSITE" id="PS50883">
    <property type="entry name" value="EAL"/>
    <property type="match status" value="1"/>
</dbReference>
<comment type="subcellular location">
    <subcellularLocation>
        <location evidence="1">Cell membrane</location>
        <topology evidence="1">Multi-pass membrane protein</topology>
    </subcellularLocation>
</comment>
<dbReference type="Pfam" id="PF12792">
    <property type="entry name" value="CSS-motif"/>
    <property type="match status" value="1"/>
</dbReference>
<keyword evidence="14" id="KW-1185">Reference proteome</keyword>
<dbReference type="PANTHER" id="PTHR33121">
    <property type="entry name" value="CYCLIC DI-GMP PHOSPHODIESTERASE PDEF"/>
    <property type="match status" value="1"/>
</dbReference>
<dbReference type="Proteomes" id="UP000190135">
    <property type="component" value="Unassembled WGS sequence"/>
</dbReference>
<dbReference type="SUPFAM" id="SSF141868">
    <property type="entry name" value="EAL domain-like"/>
    <property type="match status" value="1"/>
</dbReference>
<protein>
    <recommendedName>
        <fullName evidence="2">cyclic-guanylate-specific phosphodiesterase</fullName>
        <ecNumber evidence="2">3.1.4.52</ecNumber>
    </recommendedName>
</protein>
<evidence type="ECO:0000256" key="8">
    <source>
        <dbReference type="ARBA" id="ARBA00023136"/>
    </source>
</evidence>
<evidence type="ECO:0000256" key="5">
    <source>
        <dbReference type="ARBA" id="ARBA00022692"/>
    </source>
</evidence>
<evidence type="ECO:0000313" key="14">
    <source>
        <dbReference type="Proteomes" id="UP000190135"/>
    </source>
</evidence>
<keyword evidence="6" id="KW-0378">Hydrolase</keyword>
<dbReference type="CDD" id="cd01948">
    <property type="entry name" value="EAL"/>
    <property type="match status" value="1"/>
</dbReference>
<dbReference type="InterPro" id="IPR050706">
    <property type="entry name" value="Cyclic-di-GMP_PDE-like"/>
</dbReference>
<dbReference type="InterPro" id="IPR024744">
    <property type="entry name" value="CSS-motif_dom"/>
</dbReference>
<keyword evidence="3" id="KW-1003">Cell membrane</keyword>
<evidence type="ECO:0000259" key="12">
    <source>
        <dbReference type="PROSITE" id="PS50883"/>
    </source>
</evidence>
<gene>
    <name evidence="13" type="ORF">SAMN05428963_102135</name>
</gene>
<feature type="transmembrane region" description="Helical" evidence="11">
    <location>
        <begin position="16"/>
        <end position="41"/>
    </location>
</feature>
<comment type="catalytic activity">
    <reaction evidence="9">
        <text>3',3'-c-di-GMP + H2O = 5'-phosphoguanylyl(3'-&gt;5')guanosine + H(+)</text>
        <dbReference type="Rhea" id="RHEA:24902"/>
        <dbReference type="ChEBI" id="CHEBI:15377"/>
        <dbReference type="ChEBI" id="CHEBI:15378"/>
        <dbReference type="ChEBI" id="CHEBI:58754"/>
        <dbReference type="ChEBI" id="CHEBI:58805"/>
        <dbReference type="EC" id="3.1.4.52"/>
    </reaction>
</comment>
<dbReference type="Gene3D" id="3.20.20.450">
    <property type="entry name" value="EAL domain"/>
    <property type="match status" value="1"/>
</dbReference>
<dbReference type="GO" id="GO:0071111">
    <property type="term" value="F:cyclic-guanylate-specific phosphodiesterase activity"/>
    <property type="evidence" value="ECO:0007669"/>
    <property type="project" value="UniProtKB-EC"/>
</dbReference>
<evidence type="ECO:0000313" key="13">
    <source>
        <dbReference type="EMBL" id="SJZ66790.1"/>
    </source>
</evidence>